<dbReference type="InterPro" id="IPR029062">
    <property type="entry name" value="Class_I_gatase-like"/>
</dbReference>
<dbReference type="SUPFAM" id="SSF52317">
    <property type="entry name" value="Class I glutamine amidotransferase-like"/>
    <property type="match status" value="1"/>
</dbReference>
<evidence type="ECO:0000256" key="3">
    <source>
        <dbReference type="ARBA" id="ARBA00038493"/>
    </source>
</evidence>
<keyword evidence="6" id="KW-1185">Reference proteome</keyword>
<evidence type="ECO:0000259" key="4">
    <source>
        <dbReference type="Pfam" id="PF01965"/>
    </source>
</evidence>
<dbReference type="InterPro" id="IPR050325">
    <property type="entry name" value="Prot/Nucl_acid_deglycase"/>
</dbReference>
<keyword evidence="2" id="KW-0456">Lyase</keyword>
<comment type="caution">
    <text evidence="5">The sequence shown here is derived from an EMBL/GenBank/DDBJ whole genome shotgun (WGS) entry which is preliminary data.</text>
</comment>
<name>A0ABT8L5P3_9BACT</name>
<protein>
    <submittedName>
        <fullName evidence="5">Type 1 glutamine amidotransferase domain-containing protein</fullName>
    </submittedName>
</protein>
<evidence type="ECO:0000256" key="1">
    <source>
        <dbReference type="ARBA" id="ARBA00023016"/>
    </source>
</evidence>
<sequence length="233" mass="25759">MSKKILIVVANPSVNTNLGWPVGFWASELTHPFEAFKHQGYEITIASPDGGKVEWDGESDPRPEGSYSAWDELSKTYLNDAEFLELLENTPSVSDLNVEDYDALLIAGGQSPMFTFDKAKNLHSFFSRFYESGKTTAALCHGTAILRYVKNGELIKGKTVTGFSNPEEDAADQAVGQTVMPWRIEDELTRLGANFKKADVWESFAVRDGHLITGQQQMSGTKTAELIIETLEA</sequence>
<dbReference type="PANTHER" id="PTHR48094">
    <property type="entry name" value="PROTEIN/NUCLEIC ACID DEGLYCASE DJ-1-RELATED"/>
    <property type="match status" value="1"/>
</dbReference>
<dbReference type="Proteomes" id="UP001172083">
    <property type="component" value="Unassembled WGS sequence"/>
</dbReference>
<keyword evidence="1" id="KW-0346">Stress response</keyword>
<dbReference type="EMBL" id="JAUJEB010000001">
    <property type="protein sequence ID" value="MDN5213044.1"/>
    <property type="molecule type" value="Genomic_DNA"/>
</dbReference>
<accession>A0ABT8L5P3</accession>
<dbReference type="CDD" id="cd03141">
    <property type="entry name" value="GATase1_Hsp31_like"/>
    <property type="match status" value="1"/>
</dbReference>
<dbReference type="Gene3D" id="3.40.50.880">
    <property type="match status" value="1"/>
</dbReference>
<proteinExistence type="inferred from homology"/>
<reference evidence="5" key="1">
    <citation type="submission" date="2023-06" db="EMBL/GenBank/DDBJ databases">
        <title>Genomic of Agaribacillus aureum.</title>
        <authorList>
            <person name="Wang G."/>
        </authorList>
    </citation>
    <scope>NUCLEOTIDE SEQUENCE</scope>
    <source>
        <strain evidence="5">BMA12</strain>
    </source>
</reference>
<comment type="similarity">
    <text evidence="3">Belongs to the peptidase C56 family. HSP31-like subfamily.</text>
</comment>
<evidence type="ECO:0000313" key="5">
    <source>
        <dbReference type="EMBL" id="MDN5213044.1"/>
    </source>
</evidence>
<evidence type="ECO:0000313" key="6">
    <source>
        <dbReference type="Proteomes" id="UP001172083"/>
    </source>
</evidence>
<feature type="domain" description="DJ-1/PfpI" evidence="4">
    <location>
        <begin position="26"/>
        <end position="227"/>
    </location>
</feature>
<dbReference type="PANTHER" id="PTHR48094:SF11">
    <property type="entry name" value="GLUTATHIONE-INDEPENDENT GLYOXALASE HSP31-RELATED"/>
    <property type="match status" value="1"/>
</dbReference>
<dbReference type="Pfam" id="PF01965">
    <property type="entry name" value="DJ-1_PfpI"/>
    <property type="match status" value="1"/>
</dbReference>
<gene>
    <name evidence="5" type="ORF">QQ020_13340</name>
</gene>
<dbReference type="RefSeq" id="WP_346758360.1">
    <property type="nucleotide sequence ID" value="NZ_JAUJEB010000001.1"/>
</dbReference>
<evidence type="ECO:0000256" key="2">
    <source>
        <dbReference type="ARBA" id="ARBA00023239"/>
    </source>
</evidence>
<keyword evidence="5" id="KW-0315">Glutamine amidotransferase</keyword>
<dbReference type="InterPro" id="IPR002818">
    <property type="entry name" value="DJ-1/PfpI"/>
</dbReference>
<organism evidence="5 6">
    <name type="scientific">Agaribacillus aureus</name>
    <dbReference type="NCBI Taxonomy" id="3051825"/>
    <lineage>
        <taxon>Bacteria</taxon>
        <taxon>Pseudomonadati</taxon>
        <taxon>Bacteroidota</taxon>
        <taxon>Cytophagia</taxon>
        <taxon>Cytophagales</taxon>
        <taxon>Splendidivirgaceae</taxon>
        <taxon>Agaribacillus</taxon>
    </lineage>
</organism>